<keyword evidence="3" id="KW-1185">Reference proteome</keyword>
<feature type="compositionally biased region" description="Polar residues" evidence="1">
    <location>
        <begin position="334"/>
        <end position="343"/>
    </location>
</feature>
<feature type="compositionally biased region" description="Basic and acidic residues" evidence="1">
    <location>
        <begin position="261"/>
        <end position="274"/>
    </location>
</feature>
<sequence>MPCHSIHITQPSDELLKRFDDMEFVLNLRKKSSKQQSMSKTAKEGSDLSQSIPCPRDPQKLKPKFDVGQQRSHKVNQDVVGKFQHRESAKGSSTQPDELVKYMSNLPGFLKSCESGENVQRKALNVGVLDWSQLEKWKNKQRHVKEVVGSNFTSFNSCGESSSRAATTTSCNNFLDHNTKKLDGRKGLSSSSIKGSYKEGLPKSSKISSQKVKRSQYPLPELKTLGEELGMKIGELKTLGEELGITPLEFEPSSKTQSDTSLRRVERNDYDEISTRVGNFASKSRHHSGRSDETKKSMKGLQQHRLEKKERNLKSISDKGLQSLESKNKGVAFDSQNNMSSGKSEAKKKLHQWQELDIDVDHKQSHRMPRNIVLLRPRRALQSSSDDYFQHSQSRTSSDEDFSESSRSSSSYISLPEEAYTEDVHSEIPHSSVMSSVSEQASSSETLQASINNDLDVDLSAVVSKKPTYSDKMSSLQSEDTCTENDVLDFKLRNQCNFSNMKESQEHGTDELTTQNSLSHRRPSFSLNRIGRSFSFREGSSLLKLGSNYDSAKSCSVTSESSCLDNFGKDKVKGHNRTRSSPLLKLLDPILKHNKAPNMSYSSEHSETPKGSMNSASFRTINEEKSMESPIQALLQLTIKNGLPLFRFVLNSERKVLVATMKSLALPEKDDFDCYFTFYLVNEIKKKSSKWKSHWNKGKNCEYAYNFVGQMKVSSSKVTESRNPKSKRECVEKEYVLMGVENDQPDQGTPNFMKSKELAAVVSEIPCDNINDEGLLCSHDFLKKGCLKCLADERCFCSSQENDMYGSITVILPGGVHSSPSTGEPSPLIHRWKLGGSCDCGGWDVGCKMLVLSNQTLNSNTPSSPRSFHERFQLFVQEGAEQNTPLFTLVPLKDGFYSLEFSSTINHLQAFFICVAVLSSQKLPSSLEMNNIHEDFIKEFSSKNNELQGKAPLNYNPVPPLSPVDRV</sequence>
<dbReference type="Pfam" id="PF12043">
    <property type="entry name" value="DUF3527"/>
    <property type="match status" value="1"/>
</dbReference>
<dbReference type="AlphaFoldDB" id="A0AAN9J926"/>
<dbReference type="EMBL" id="JAYKXN010000004">
    <property type="protein sequence ID" value="KAK7294600.1"/>
    <property type="molecule type" value="Genomic_DNA"/>
</dbReference>
<evidence type="ECO:0000256" key="1">
    <source>
        <dbReference type="SAM" id="MobiDB-lite"/>
    </source>
</evidence>
<accession>A0AAN9J926</accession>
<dbReference type="PANTHER" id="PTHR31390:SF27">
    <property type="entry name" value="DUF3527 DOMAIN PROTEIN"/>
    <property type="match status" value="1"/>
</dbReference>
<organism evidence="2 3">
    <name type="scientific">Clitoria ternatea</name>
    <name type="common">Butterfly pea</name>
    <dbReference type="NCBI Taxonomy" id="43366"/>
    <lineage>
        <taxon>Eukaryota</taxon>
        <taxon>Viridiplantae</taxon>
        <taxon>Streptophyta</taxon>
        <taxon>Embryophyta</taxon>
        <taxon>Tracheophyta</taxon>
        <taxon>Spermatophyta</taxon>
        <taxon>Magnoliopsida</taxon>
        <taxon>eudicotyledons</taxon>
        <taxon>Gunneridae</taxon>
        <taxon>Pentapetalae</taxon>
        <taxon>rosids</taxon>
        <taxon>fabids</taxon>
        <taxon>Fabales</taxon>
        <taxon>Fabaceae</taxon>
        <taxon>Papilionoideae</taxon>
        <taxon>50 kb inversion clade</taxon>
        <taxon>NPAAA clade</taxon>
        <taxon>indigoferoid/millettioid clade</taxon>
        <taxon>Phaseoleae</taxon>
        <taxon>Clitoria</taxon>
    </lineage>
</organism>
<feature type="region of interest" description="Disordered" evidence="1">
    <location>
        <begin position="501"/>
        <end position="520"/>
    </location>
</feature>
<feature type="compositionally biased region" description="Basic and acidic residues" evidence="1">
    <location>
        <begin position="177"/>
        <end position="186"/>
    </location>
</feature>
<gene>
    <name evidence="2" type="ORF">RJT34_17489</name>
</gene>
<dbReference type="InterPro" id="IPR021916">
    <property type="entry name" value="DUF3527"/>
</dbReference>
<name>A0AAN9J926_CLITE</name>
<feature type="compositionally biased region" description="Polar residues" evidence="1">
    <location>
        <begin position="383"/>
        <end position="393"/>
    </location>
</feature>
<feature type="compositionally biased region" description="Basic and acidic residues" evidence="1">
    <location>
        <begin position="304"/>
        <end position="317"/>
    </location>
</feature>
<feature type="compositionally biased region" description="Low complexity" evidence="1">
    <location>
        <begin position="429"/>
        <end position="445"/>
    </location>
</feature>
<dbReference type="Proteomes" id="UP001359559">
    <property type="component" value="Unassembled WGS sequence"/>
</dbReference>
<feature type="region of interest" description="Disordered" evidence="1">
    <location>
        <begin position="176"/>
        <end position="215"/>
    </location>
</feature>
<feature type="compositionally biased region" description="Pro residues" evidence="1">
    <location>
        <begin position="957"/>
        <end position="967"/>
    </location>
</feature>
<protein>
    <submittedName>
        <fullName evidence="2">Uncharacterized protein</fullName>
    </submittedName>
</protein>
<feature type="region of interest" description="Disordered" evidence="1">
    <location>
        <begin position="383"/>
        <end position="446"/>
    </location>
</feature>
<comment type="caution">
    <text evidence="2">The sequence shown here is derived from an EMBL/GenBank/DDBJ whole genome shotgun (WGS) entry which is preliminary data.</text>
</comment>
<dbReference type="PANTHER" id="PTHR31390">
    <property type="entry name" value="EXPRESSED PROTEIN"/>
    <property type="match status" value="1"/>
</dbReference>
<evidence type="ECO:0000313" key="2">
    <source>
        <dbReference type="EMBL" id="KAK7294600.1"/>
    </source>
</evidence>
<reference evidence="2 3" key="1">
    <citation type="submission" date="2024-01" db="EMBL/GenBank/DDBJ databases">
        <title>The genomes of 5 underutilized Papilionoideae crops provide insights into root nodulation and disease resistance.</title>
        <authorList>
            <person name="Yuan L."/>
        </authorList>
    </citation>
    <scope>NUCLEOTIDE SEQUENCE [LARGE SCALE GENOMIC DNA]</scope>
    <source>
        <strain evidence="2">LY-2023</strain>
        <tissue evidence="2">Leaf</tissue>
    </source>
</reference>
<evidence type="ECO:0000313" key="3">
    <source>
        <dbReference type="Proteomes" id="UP001359559"/>
    </source>
</evidence>
<proteinExistence type="predicted"/>
<feature type="region of interest" description="Disordered" evidence="1">
    <location>
        <begin position="29"/>
        <end position="75"/>
    </location>
</feature>
<feature type="region of interest" description="Disordered" evidence="1">
    <location>
        <begin position="245"/>
        <end position="348"/>
    </location>
</feature>
<feature type="region of interest" description="Disordered" evidence="1">
    <location>
        <begin position="948"/>
        <end position="967"/>
    </location>
</feature>